<dbReference type="PANTHER" id="PTHR43639:SF1">
    <property type="entry name" value="SHORT-CHAIN DEHYDROGENASE_REDUCTASE FAMILY PROTEIN"/>
    <property type="match status" value="1"/>
</dbReference>
<dbReference type="InterPro" id="IPR020904">
    <property type="entry name" value="Sc_DH/Rdtase_CS"/>
</dbReference>
<organism evidence="3 4">
    <name type="scientific">Sphingomonas lacunae</name>
    <dbReference type="NCBI Taxonomy" id="2698828"/>
    <lineage>
        <taxon>Bacteria</taxon>
        <taxon>Pseudomonadati</taxon>
        <taxon>Pseudomonadota</taxon>
        <taxon>Alphaproteobacteria</taxon>
        <taxon>Sphingomonadales</taxon>
        <taxon>Sphingomonadaceae</taxon>
        <taxon>Sphingomonas</taxon>
    </lineage>
</organism>
<dbReference type="PANTHER" id="PTHR43639">
    <property type="entry name" value="OXIDOREDUCTASE, SHORT-CHAIN DEHYDROGENASE/REDUCTASE FAMILY (AFU_ORTHOLOGUE AFUA_5G02870)"/>
    <property type="match status" value="1"/>
</dbReference>
<sequence length="251" mass="25816">MRFAGKVAVVTGAGQGIGETYARRLAAEGAAVVVAEINAAQGQAVADAINGEGGKALFVKVDVSDPASCEAMAKAACDAFGGIDFLINNAAIFNGMRYEPLMSVDIDYYMRFMAVNLHGALFVSRACVPSMIERGGGAIINQSSTAAYLSGSVGAYYGISKLGTNGLTTALAAELGPKGIRVNGVAPGPTLTEAMRQVDPKIIEGIVAQMPLGRIGTTDEQANAVLFLLSDDAAFITGQTLCVDGGMIRRA</sequence>
<dbReference type="Gene3D" id="3.40.50.720">
    <property type="entry name" value="NAD(P)-binding Rossmann-like Domain"/>
    <property type="match status" value="1"/>
</dbReference>
<dbReference type="InterPro" id="IPR036291">
    <property type="entry name" value="NAD(P)-bd_dom_sf"/>
</dbReference>
<dbReference type="EMBL" id="CP053015">
    <property type="protein sequence ID" value="QJQ33516.1"/>
    <property type="molecule type" value="Genomic_DNA"/>
</dbReference>
<evidence type="ECO:0000256" key="2">
    <source>
        <dbReference type="ARBA" id="ARBA00023002"/>
    </source>
</evidence>
<protein>
    <submittedName>
        <fullName evidence="3">SDR family oxidoreductase</fullName>
    </submittedName>
</protein>
<dbReference type="GO" id="GO:0016491">
    <property type="term" value="F:oxidoreductase activity"/>
    <property type="evidence" value="ECO:0007669"/>
    <property type="project" value="UniProtKB-KW"/>
</dbReference>
<comment type="similarity">
    <text evidence="1">Belongs to the short-chain dehydrogenases/reductases (SDR) family.</text>
</comment>
<dbReference type="KEGG" id="slan:GV829_02425"/>
<dbReference type="PROSITE" id="PS00061">
    <property type="entry name" value="ADH_SHORT"/>
    <property type="match status" value="1"/>
</dbReference>
<proteinExistence type="inferred from homology"/>
<dbReference type="SUPFAM" id="SSF51735">
    <property type="entry name" value="NAD(P)-binding Rossmann-fold domains"/>
    <property type="match status" value="1"/>
</dbReference>
<evidence type="ECO:0000313" key="3">
    <source>
        <dbReference type="EMBL" id="QJQ33516.1"/>
    </source>
</evidence>
<keyword evidence="4" id="KW-1185">Reference proteome</keyword>
<evidence type="ECO:0000313" key="4">
    <source>
        <dbReference type="Proteomes" id="UP000503018"/>
    </source>
</evidence>
<dbReference type="NCBIfam" id="NF005853">
    <property type="entry name" value="PRK07774.1"/>
    <property type="match status" value="1"/>
</dbReference>
<dbReference type="InterPro" id="IPR002347">
    <property type="entry name" value="SDR_fam"/>
</dbReference>
<dbReference type="PRINTS" id="PR00080">
    <property type="entry name" value="SDRFAMILY"/>
</dbReference>
<reference evidence="3 4" key="1">
    <citation type="submission" date="2020-01" db="EMBL/GenBank/DDBJ databases">
        <title>Sphingomonas sp. strain CSW-10.</title>
        <authorList>
            <person name="Chen W.-M."/>
        </authorList>
    </citation>
    <scope>NUCLEOTIDE SEQUENCE [LARGE SCALE GENOMIC DNA]</scope>
    <source>
        <strain evidence="3 4">CSW-10</strain>
    </source>
</reference>
<dbReference type="AlphaFoldDB" id="A0A6M4AXJ9"/>
<dbReference type="Pfam" id="PF13561">
    <property type="entry name" value="adh_short_C2"/>
    <property type="match status" value="1"/>
</dbReference>
<dbReference type="PRINTS" id="PR00081">
    <property type="entry name" value="GDHRDH"/>
</dbReference>
<dbReference type="NCBIfam" id="NF005559">
    <property type="entry name" value="PRK07231.1"/>
    <property type="match status" value="1"/>
</dbReference>
<dbReference type="FunFam" id="3.40.50.720:FF:000084">
    <property type="entry name" value="Short-chain dehydrogenase reductase"/>
    <property type="match status" value="1"/>
</dbReference>
<accession>A0A6M4AXJ9</accession>
<evidence type="ECO:0000256" key="1">
    <source>
        <dbReference type="ARBA" id="ARBA00006484"/>
    </source>
</evidence>
<gene>
    <name evidence="3" type="ORF">GV829_02425</name>
</gene>
<dbReference type="Proteomes" id="UP000503018">
    <property type="component" value="Chromosome"/>
</dbReference>
<keyword evidence="2" id="KW-0560">Oxidoreductase</keyword>
<name>A0A6M4AXJ9_9SPHN</name>